<protein>
    <submittedName>
        <fullName evidence="1">Uncharacterized protein</fullName>
    </submittedName>
</protein>
<proteinExistence type="predicted"/>
<accession>A0A517N5G8</accession>
<reference evidence="1 2" key="1">
    <citation type="submission" date="2019-02" db="EMBL/GenBank/DDBJ databases">
        <title>Deep-cultivation of Planctomycetes and their phenomic and genomic characterization uncovers novel biology.</title>
        <authorList>
            <person name="Wiegand S."/>
            <person name="Jogler M."/>
            <person name="Boedeker C."/>
            <person name="Pinto D."/>
            <person name="Vollmers J."/>
            <person name="Rivas-Marin E."/>
            <person name="Kohn T."/>
            <person name="Peeters S.H."/>
            <person name="Heuer A."/>
            <person name="Rast P."/>
            <person name="Oberbeckmann S."/>
            <person name="Bunk B."/>
            <person name="Jeske O."/>
            <person name="Meyerdierks A."/>
            <person name="Storesund J.E."/>
            <person name="Kallscheuer N."/>
            <person name="Luecker S."/>
            <person name="Lage O.M."/>
            <person name="Pohl T."/>
            <person name="Merkel B.J."/>
            <person name="Hornburger P."/>
            <person name="Mueller R.-W."/>
            <person name="Bruemmer F."/>
            <person name="Labrenz M."/>
            <person name="Spormann A.M."/>
            <person name="Op den Camp H."/>
            <person name="Overmann J."/>
            <person name="Amann R."/>
            <person name="Jetten M.S.M."/>
            <person name="Mascher T."/>
            <person name="Medema M.H."/>
            <person name="Devos D.P."/>
            <person name="Kaster A.-K."/>
            <person name="Ovreas L."/>
            <person name="Rohde M."/>
            <person name="Galperin M.Y."/>
            <person name="Jogler C."/>
        </authorList>
    </citation>
    <scope>NUCLEOTIDE SEQUENCE [LARGE SCALE GENOMIC DNA]</scope>
    <source>
        <strain evidence="1 2">K22_7</strain>
    </source>
</reference>
<organism evidence="1 2">
    <name type="scientific">Rubripirellula lacrimiformis</name>
    <dbReference type="NCBI Taxonomy" id="1930273"/>
    <lineage>
        <taxon>Bacteria</taxon>
        <taxon>Pseudomonadati</taxon>
        <taxon>Planctomycetota</taxon>
        <taxon>Planctomycetia</taxon>
        <taxon>Pirellulales</taxon>
        <taxon>Pirellulaceae</taxon>
        <taxon>Rubripirellula</taxon>
    </lineage>
</organism>
<dbReference type="AlphaFoldDB" id="A0A517N5G8"/>
<dbReference type="KEGG" id="rlc:K227x_07620"/>
<dbReference type="Proteomes" id="UP000318538">
    <property type="component" value="Chromosome"/>
</dbReference>
<evidence type="ECO:0000313" key="2">
    <source>
        <dbReference type="Proteomes" id="UP000318538"/>
    </source>
</evidence>
<evidence type="ECO:0000313" key="1">
    <source>
        <dbReference type="EMBL" id="QDT02386.1"/>
    </source>
</evidence>
<keyword evidence="2" id="KW-1185">Reference proteome</keyword>
<dbReference type="EMBL" id="CP036525">
    <property type="protein sequence ID" value="QDT02386.1"/>
    <property type="molecule type" value="Genomic_DNA"/>
</dbReference>
<gene>
    <name evidence="1" type="ORF">K227x_07620</name>
</gene>
<name>A0A517N5G8_9BACT</name>
<sequence>MCLVQHLIFQRLYQSSILNGIITLLQNDSQNQQQTFDQTQDHDSCSPPNFARGDSFDIILHETEPPNASNIQFASLGGFCCGTPFVVPASAGVSLIS</sequence>